<dbReference type="EMBL" id="CP001344">
    <property type="protein sequence ID" value="ACL47322.1"/>
    <property type="molecule type" value="Genomic_DNA"/>
</dbReference>
<dbReference type="AlphaFoldDB" id="B8HP62"/>
<accession>B8HP62</accession>
<sequence length="134" mass="15716">MNSEVLFDDIRKIVTRRPIPPGQITLYKVLYEESGKWLSNNKLSEKMRWNDKESLRGVLGALGNRVNRTNGLSTDMQGIEVLLETDEENDSSSYRMRSELREVIDREPKLREAIILSVPEIHERFKNKKDWLKI</sequence>
<evidence type="ECO:0000313" key="1">
    <source>
        <dbReference type="EMBL" id="ACL47322.1"/>
    </source>
</evidence>
<proteinExistence type="predicted"/>
<organism evidence="1">
    <name type="scientific">Cyanothece sp. (strain PCC 7425 / ATCC 29141)</name>
    <dbReference type="NCBI Taxonomy" id="395961"/>
    <lineage>
        <taxon>Bacteria</taxon>
        <taxon>Bacillati</taxon>
        <taxon>Cyanobacteriota</taxon>
        <taxon>Cyanophyceae</taxon>
        <taxon>Gomontiellales</taxon>
        <taxon>Cyanothecaceae</taxon>
        <taxon>Cyanothece</taxon>
    </lineage>
</organism>
<dbReference type="HOGENOM" id="CLU_1892750_0_0_3"/>
<gene>
    <name evidence="1" type="ordered locus">Cyan7425_5025</name>
</gene>
<protein>
    <submittedName>
        <fullName evidence="1">Uncharacterized protein</fullName>
    </submittedName>
</protein>
<reference evidence="1" key="1">
    <citation type="submission" date="2009-01" db="EMBL/GenBank/DDBJ databases">
        <title>Complete sequence of chromosome Cyanothece sp. PCC 7425.</title>
        <authorList>
            <consortium name="US DOE Joint Genome Institute"/>
            <person name="Lucas S."/>
            <person name="Copeland A."/>
            <person name="Lapidus A."/>
            <person name="Glavina del Rio T."/>
            <person name="Dalin E."/>
            <person name="Tice H."/>
            <person name="Bruce D."/>
            <person name="Goodwin L."/>
            <person name="Pitluck S."/>
            <person name="Sims D."/>
            <person name="Meineke L."/>
            <person name="Brettin T."/>
            <person name="Detter J.C."/>
            <person name="Han C."/>
            <person name="Larimer F."/>
            <person name="Land M."/>
            <person name="Hauser L."/>
            <person name="Kyrpides N."/>
            <person name="Ovchinnikova G."/>
            <person name="Liberton M."/>
            <person name="Stoeckel J."/>
            <person name="Banerjee A."/>
            <person name="Singh A."/>
            <person name="Page L."/>
            <person name="Sato H."/>
            <person name="Zhao L."/>
            <person name="Sherman L."/>
            <person name="Pakrasi H."/>
            <person name="Richardson P."/>
        </authorList>
    </citation>
    <scope>NUCLEOTIDE SEQUENCE</scope>
    <source>
        <strain evidence="1">PCC 7425</strain>
    </source>
</reference>
<name>B8HP62_CYAP4</name>
<dbReference type="KEGG" id="cyn:Cyan7425_5025"/>